<comment type="caution">
    <text evidence="2">The sequence shown here is derived from an EMBL/GenBank/DDBJ whole genome shotgun (WGS) entry which is preliminary data.</text>
</comment>
<dbReference type="Pfam" id="PF06985">
    <property type="entry name" value="HET"/>
    <property type="match status" value="1"/>
</dbReference>
<sequence>MHRDRPDYDNSIFVPRPPTQWLWIDAICINQQDMAERAEQVSRMADIYRRSECLEVWLGEFSSDRAEEALELELVEALRTGTCLPGREMDLGWAVGQFLLRPWFRRRWVVQEYRLSHNRHVRIGPHSFAFSKEAMHLLRRGLDASRVQVPLVTQSPRPLLFELYQNRLMKCSVPHDRIYALLHVSSDMNAVLPIDYTIPVEDLFIAVAAQQARFSGAMLQALLACASAFCGTAGLPSWVPDWRGDIDHGVVPLVEHLRAIAEHGPQGTCATCRLSAVAWTEFWCPELKNRLMAMKAKRQVLLIINAYSGCSLAFVLEPCEQSETLLGGKAAYRLGGLCFRIPWRKRVLALLPPPTDVWLA</sequence>
<dbReference type="AlphaFoldDB" id="A0A4U0WGN8"/>
<dbReference type="OrthoDB" id="2157530at2759"/>
<feature type="domain" description="Heterokaryon incompatibility" evidence="1">
    <location>
        <begin position="19"/>
        <end position="112"/>
    </location>
</feature>
<evidence type="ECO:0000259" key="1">
    <source>
        <dbReference type="Pfam" id="PF06985"/>
    </source>
</evidence>
<gene>
    <name evidence="2" type="ORF">B0A55_10991</name>
</gene>
<dbReference type="STRING" id="329884.A0A4U0WGN8"/>
<dbReference type="PANTHER" id="PTHR24148">
    <property type="entry name" value="ANKYRIN REPEAT DOMAIN-CONTAINING PROTEIN 39 HOMOLOG-RELATED"/>
    <property type="match status" value="1"/>
</dbReference>
<evidence type="ECO:0000313" key="3">
    <source>
        <dbReference type="Proteomes" id="UP000309340"/>
    </source>
</evidence>
<reference evidence="2 3" key="1">
    <citation type="submission" date="2017-03" db="EMBL/GenBank/DDBJ databases">
        <title>Genomes of endolithic fungi from Antarctica.</title>
        <authorList>
            <person name="Coleine C."/>
            <person name="Masonjones S."/>
            <person name="Stajich J.E."/>
        </authorList>
    </citation>
    <scope>NUCLEOTIDE SEQUENCE [LARGE SCALE GENOMIC DNA]</scope>
    <source>
        <strain evidence="2 3">CCFEE 5184</strain>
    </source>
</reference>
<dbReference type="EMBL" id="NAJQ01001250">
    <property type="protein sequence ID" value="TKA61266.1"/>
    <property type="molecule type" value="Genomic_DNA"/>
</dbReference>
<dbReference type="InterPro" id="IPR010730">
    <property type="entry name" value="HET"/>
</dbReference>
<evidence type="ECO:0000313" key="2">
    <source>
        <dbReference type="EMBL" id="TKA61266.1"/>
    </source>
</evidence>
<organism evidence="2 3">
    <name type="scientific">Friedmanniomyces simplex</name>
    <dbReference type="NCBI Taxonomy" id="329884"/>
    <lineage>
        <taxon>Eukaryota</taxon>
        <taxon>Fungi</taxon>
        <taxon>Dikarya</taxon>
        <taxon>Ascomycota</taxon>
        <taxon>Pezizomycotina</taxon>
        <taxon>Dothideomycetes</taxon>
        <taxon>Dothideomycetidae</taxon>
        <taxon>Mycosphaerellales</taxon>
        <taxon>Teratosphaeriaceae</taxon>
        <taxon>Friedmanniomyces</taxon>
    </lineage>
</organism>
<protein>
    <recommendedName>
        <fullName evidence="1">Heterokaryon incompatibility domain-containing protein</fullName>
    </recommendedName>
</protein>
<name>A0A4U0WGN8_9PEZI</name>
<accession>A0A4U0WGN8</accession>
<proteinExistence type="predicted"/>
<dbReference type="InterPro" id="IPR052895">
    <property type="entry name" value="HetReg/Transcr_Mod"/>
</dbReference>
<dbReference type="Proteomes" id="UP000309340">
    <property type="component" value="Unassembled WGS sequence"/>
</dbReference>
<dbReference type="PANTHER" id="PTHR24148:SF73">
    <property type="entry name" value="HET DOMAIN PROTEIN (AFU_ORTHOLOGUE AFUA_8G01020)"/>
    <property type="match status" value="1"/>
</dbReference>
<keyword evidence="3" id="KW-1185">Reference proteome</keyword>